<sequence>MPTKIIIITVLLAGLFGVAFAEGDEQRVFGWVEMATIEPWGAEAKAKLDSGALTSSMHAEHVDGFEKNGEQWVRFTVEIKDEAKGEIVSKTFERPLYRDLTVQGAGGQDHRPVVLMKLCLGDTVYEEQFSLEDRDDMNYPILLGRRTIQSLGLIDVTKTFLHGPSCGDGSAVQSHQNKELDPDIGI</sequence>
<name>A4BNN1_9GAMM</name>
<keyword evidence="4" id="KW-1185">Reference proteome</keyword>
<dbReference type="RefSeq" id="WP_005002222.1">
    <property type="nucleotide sequence ID" value="NZ_CH672427.1"/>
</dbReference>
<accession>A4BNN1</accession>
<dbReference type="eggNOG" id="COG4067">
    <property type="taxonomic scope" value="Bacteria"/>
</dbReference>
<dbReference type="OrthoDB" id="8546610at2"/>
<dbReference type="PANTHER" id="PTHR38037">
    <property type="entry name" value="ZN_PROTEASE DOMAIN-CONTAINING PROTEIN"/>
    <property type="match status" value="1"/>
</dbReference>
<dbReference type="InterPro" id="IPR021109">
    <property type="entry name" value="Peptidase_aspartic_dom_sf"/>
</dbReference>
<feature type="domain" description="Retropepsin-like aspartic endopeptidase" evidence="2">
    <location>
        <begin position="28"/>
        <end position="162"/>
    </location>
</feature>
<reference evidence="3 4" key="1">
    <citation type="submission" date="2006-02" db="EMBL/GenBank/DDBJ databases">
        <authorList>
            <person name="Waterbury J."/>
            <person name="Ferriera S."/>
            <person name="Johnson J."/>
            <person name="Kravitz S."/>
            <person name="Halpern A."/>
            <person name="Remington K."/>
            <person name="Beeson K."/>
            <person name="Tran B."/>
            <person name="Rogers Y.-H."/>
            <person name="Friedman R."/>
            <person name="Venter J.C."/>
        </authorList>
    </citation>
    <scope>NUCLEOTIDE SEQUENCE [LARGE SCALE GENOMIC DNA]</scope>
    <source>
        <strain evidence="3 4">Nb-231</strain>
    </source>
</reference>
<dbReference type="Pfam" id="PF05618">
    <property type="entry name" value="Zn_protease"/>
    <property type="match status" value="1"/>
</dbReference>
<dbReference type="SUPFAM" id="SSF50630">
    <property type="entry name" value="Acid proteases"/>
    <property type="match status" value="1"/>
</dbReference>
<comment type="caution">
    <text evidence="3">The sequence shown here is derived from an EMBL/GenBank/DDBJ whole genome shotgun (WGS) entry which is preliminary data.</text>
</comment>
<protein>
    <recommendedName>
        <fullName evidence="2">Retropepsin-like aspartic endopeptidase domain-containing protein</fullName>
    </recommendedName>
</protein>
<feature type="compositionally biased region" description="Basic and acidic residues" evidence="1">
    <location>
        <begin position="176"/>
        <end position="186"/>
    </location>
</feature>
<dbReference type="STRING" id="314278.NB231_10268"/>
<feature type="region of interest" description="Disordered" evidence="1">
    <location>
        <begin position="167"/>
        <end position="186"/>
    </location>
</feature>
<proteinExistence type="predicted"/>
<dbReference type="InterPro" id="IPR008503">
    <property type="entry name" value="Asp_endopeptidase"/>
</dbReference>
<dbReference type="PANTHER" id="PTHR38037:SF2">
    <property type="entry name" value="ATP-DEPENDENT ZINC PROTEASE DOMAIN-CONTAINING PROTEIN-RELATED"/>
    <property type="match status" value="1"/>
</dbReference>
<evidence type="ECO:0000256" key="1">
    <source>
        <dbReference type="SAM" id="MobiDB-lite"/>
    </source>
</evidence>
<evidence type="ECO:0000313" key="3">
    <source>
        <dbReference type="EMBL" id="EAR22830.1"/>
    </source>
</evidence>
<dbReference type="HOGENOM" id="CLU_099424_0_1_6"/>
<evidence type="ECO:0000313" key="4">
    <source>
        <dbReference type="Proteomes" id="UP000003374"/>
    </source>
</evidence>
<dbReference type="AlphaFoldDB" id="A4BNN1"/>
<dbReference type="EMBL" id="AAOF01000002">
    <property type="protein sequence ID" value="EAR22830.1"/>
    <property type="molecule type" value="Genomic_DNA"/>
</dbReference>
<organism evidence="3 4">
    <name type="scientific">Nitrococcus mobilis Nb-231</name>
    <dbReference type="NCBI Taxonomy" id="314278"/>
    <lineage>
        <taxon>Bacteria</taxon>
        <taxon>Pseudomonadati</taxon>
        <taxon>Pseudomonadota</taxon>
        <taxon>Gammaproteobacteria</taxon>
        <taxon>Chromatiales</taxon>
        <taxon>Ectothiorhodospiraceae</taxon>
        <taxon>Nitrococcus</taxon>
    </lineage>
</organism>
<evidence type="ECO:0000259" key="2">
    <source>
        <dbReference type="Pfam" id="PF05618"/>
    </source>
</evidence>
<dbReference type="Gene3D" id="2.40.70.10">
    <property type="entry name" value="Acid Proteases"/>
    <property type="match status" value="1"/>
</dbReference>
<gene>
    <name evidence="3" type="ORF">NB231_10268</name>
</gene>
<dbReference type="Proteomes" id="UP000003374">
    <property type="component" value="Unassembled WGS sequence"/>
</dbReference>